<dbReference type="EMBL" id="JACXAE010000008">
    <property type="protein sequence ID" value="MBD2770693.1"/>
    <property type="molecule type" value="Genomic_DNA"/>
</dbReference>
<evidence type="ECO:0000256" key="1">
    <source>
        <dbReference type="SAM" id="MobiDB-lite"/>
    </source>
</evidence>
<name>A0A8J6XCQ4_9CYAN</name>
<reference evidence="2" key="1">
    <citation type="submission" date="2020-09" db="EMBL/GenBank/DDBJ databases">
        <title>Iningainema tapete sp. nov. (Scytonemataceae, Cyanobacteria) from greenhouses in central Florida (USA) produces two types of nodularin with biosynthetic potential for microcystin-LR and anabaenopeptins.</title>
        <authorList>
            <person name="Berthold D.E."/>
            <person name="Lefler F.W."/>
            <person name="Huang I.-S."/>
            <person name="Abdulla H."/>
            <person name="Zimba P.V."/>
            <person name="Laughinghouse H.D. IV."/>
        </authorList>
    </citation>
    <scope>NUCLEOTIDE SEQUENCE</scope>
    <source>
        <strain evidence="2">BLCCT55</strain>
    </source>
</reference>
<accession>A0A8J6XCQ4</accession>
<organism evidence="2 3">
    <name type="scientific">Iningainema tapete BLCC-T55</name>
    <dbReference type="NCBI Taxonomy" id="2748662"/>
    <lineage>
        <taxon>Bacteria</taxon>
        <taxon>Bacillati</taxon>
        <taxon>Cyanobacteriota</taxon>
        <taxon>Cyanophyceae</taxon>
        <taxon>Nostocales</taxon>
        <taxon>Scytonemataceae</taxon>
        <taxon>Iningainema tapete</taxon>
    </lineage>
</organism>
<feature type="compositionally biased region" description="Polar residues" evidence="1">
    <location>
        <begin position="36"/>
        <end position="59"/>
    </location>
</feature>
<protein>
    <submittedName>
        <fullName evidence="2">DUF2281 domain-containing protein</fullName>
    </submittedName>
</protein>
<proteinExistence type="predicted"/>
<dbReference type="RefSeq" id="WP_190825015.1">
    <property type="nucleotide sequence ID" value="NZ_CAWPPI010000008.1"/>
</dbReference>
<gene>
    <name evidence="2" type="ORF">ICL16_00770</name>
</gene>
<sequence length="108" mass="12130">MTIKQQLIQEIESTSESLLVETLNFLRFLKTKQIKGQSEITESTQPNGSQETPPENSQLPYRPASGRSILRHAGTWAGDDYEECLQLVYATRGKANFAYDNSFDDVSA</sequence>
<dbReference type="Proteomes" id="UP000629098">
    <property type="component" value="Unassembled WGS sequence"/>
</dbReference>
<evidence type="ECO:0000313" key="2">
    <source>
        <dbReference type="EMBL" id="MBD2770693.1"/>
    </source>
</evidence>
<evidence type="ECO:0000313" key="3">
    <source>
        <dbReference type="Proteomes" id="UP000629098"/>
    </source>
</evidence>
<feature type="region of interest" description="Disordered" evidence="1">
    <location>
        <begin position="36"/>
        <end position="64"/>
    </location>
</feature>
<keyword evidence="3" id="KW-1185">Reference proteome</keyword>
<comment type="caution">
    <text evidence="2">The sequence shown here is derived from an EMBL/GenBank/DDBJ whole genome shotgun (WGS) entry which is preliminary data.</text>
</comment>
<dbReference type="AlphaFoldDB" id="A0A8J6XCQ4"/>